<accession>A0A179DF84</accession>
<keyword evidence="3" id="KW-1185">Reference proteome</keyword>
<evidence type="ECO:0000259" key="1">
    <source>
        <dbReference type="PROSITE" id="PS50925"/>
    </source>
</evidence>
<feature type="domain" description="BLUF" evidence="1">
    <location>
        <begin position="1"/>
        <end position="71"/>
    </location>
</feature>
<dbReference type="Gene3D" id="3.30.70.100">
    <property type="match status" value="1"/>
</dbReference>
<evidence type="ECO:0000313" key="2">
    <source>
        <dbReference type="EMBL" id="OAQ39564.1"/>
    </source>
</evidence>
<protein>
    <recommendedName>
        <fullName evidence="1">BLUF domain-containing protein</fullName>
    </recommendedName>
</protein>
<dbReference type="OrthoDB" id="1122028at2"/>
<dbReference type="GO" id="GO:0009882">
    <property type="term" value="F:blue light photoreceptor activity"/>
    <property type="evidence" value="ECO:0007669"/>
    <property type="project" value="InterPro"/>
</dbReference>
<dbReference type="AlphaFoldDB" id="A0A179DF84"/>
<organism evidence="2 3">
    <name type="scientific">Pedobacter psychrophilus</name>
    <dbReference type="NCBI Taxonomy" id="1826909"/>
    <lineage>
        <taxon>Bacteria</taxon>
        <taxon>Pseudomonadati</taxon>
        <taxon>Bacteroidota</taxon>
        <taxon>Sphingobacteriia</taxon>
        <taxon>Sphingobacteriales</taxon>
        <taxon>Sphingobacteriaceae</taxon>
        <taxon>Pedobacter</taxon>
    </lineage>
</organism>
<dbReference type="GO" id="GO:0071949">
    <property type="term" value="F:FAD binding"/>
    <property type="evidence" value="ECO:0007669"/>
    <property type="project" value="InterPro"/>
</dbReference>
<dbReference type="InterPro" id="IPR007024">
    <property type="entry name" value="BLUF_domain"/>
</dbReference>
<evidence type="ECO:0000313" key="3">
    <source>
        <dbReference type="Proteomes" id="UP000078459"/>
    </source>
</evidence>
<dbReference type="Pfam" id="PF04940">
    <property type="entry name" value="BLUF"/>
    <property type="match status" value="1"/>
</dbReference>
<dbReference type="Proteomes" id="UP000078459">
    <property type="component" value="Unassembled WGS sequence"/>
</dbReference>
<comment type="caution">
    <text evidence="2">The sequence shown here is derived from an EMBL/GenBank/DDBJ whole genome shotgun (WGS) entry which is preliminary data.</text>
</comment>
<dbReference type="SUPFAM" id="SSF54975">
    <property type="entry name" value="Acylphosphatase/BLUF domain-like"/>
    <property type="match status" value="1"/>
</dbReference>
<reference evidence="2 3" key="2">
    <citation type="submission" date="2016-06" db="EMBL/GenBank/DDBJ databases">
        <title>Pedobacter psychrophilus sp. nov., isolated from Antarctic fragmentary rock.</title>
        <authorList>
            <person name="Svec P."/>
        </authorList>
    </citation>
    <scope>NUCLEOTIDE SEQUENCE [LARGE SCALE GENOMIC DNA]</scope>
    <source>
        <strain evidence="2 3">CCM 8644</strain>
    </source>
</reference>
<gene>
    <name evidence="2" type="ORF">A5893_08190</name>
</gene>
<dbReference type="InterPro" id="IPR036046">
    <property type="entry name" value="Acylphosphatase-like_dom_sf"/>
</dbReference>
<proteinExistence type="predicted"/>
<reference evidence="2 3" key="1">
    <citation type="submission" date="2016-04" db="EMBL/GenBank/DDBJ databases">
        <authorList>
            <person name="Evans L.H."/>
            <person name="Alamgir A."/>
            <person name="Owens N."/>
            <person name="Weber N.D."/>
            <person name="Virtaneva K."/>
            <person name="Barbian K."/>
            <person name="Babar A."/>
            <person name="Rosenke K."/>
        </authorList>
    </citation>
    <scope>NUCLEOTIDE SEQUENCE [LARGE SCALE GENOMIC DNA]</scope>
    <source>
        <strain evidence="2 3">CCM 8644</strain>
    </source>
</reference>
<name>A0A179DF84_9SPHI</name>
<dbReference type="EMBL" id="LWHJ01000027">
    <property type="protein sequence ID" value="OAQ39564.1"/>
    <property type="molecule type" value="Genomic_DNA"/>
</dbReference>
<sequence length="71" mass="8239">MYYIFYQAVESAVFKNQENGIESLLNYSRENNKKQNITGLLLYIEGTLSNILREKKMPSKNYTVLLSQTKG</sequence>
<dbReference type="PROSITE" id="PS50925">
    <property type="entry name" value="BLUF"/>
    <property type="match status" value="1"/>
</dbReference>